<gene>
    <name evidence="17" type="ORF">GWI33_010239</name>
</gene>
<dbReference type="InterPro" id="IPR013594">
    <property type="entry name" value="Dynein_heavy_tail"/>
</dbReference>
<feature type="domain" description="AAA+ ATPase" evidence="16">
    <location>
        <begin position="2587"/>
        <end position="2737"/>
    </location>
</feature>
<dbReference type="Pfam" id="PF22597">
    <property type="entry name" value="DYN_lid"/>
    <property type="match status" value="1"/>
</dbReference>
<evidence type="ECO:0000256" key="7">
    <source>
        <dbReference type="ARBA" id="ARBA00022737"/>
    </source>
</evidence>
<evidence type="ECO:0000256" key="4">
    <source>
        <dbReference type="ARBA" id="ARBA00022197"/>
    </source>
</evidence>
<feature type="domain" description="AAA+ ATPase" evidence="16">
    <location>
        <begin position="2929"/>
        <end position="3095"/>
    </location>
</feature>
<dbReference type="GO" id="GO:0005938">
    <property type="term" value="C:cell cortex"/>
    <property type="evidence" value="ECO:0007669"/>
    <property type="project" value="UniProtKB-ARBA"/>
</dbReference>
<dbReference type="InterPro" id="IPR026983">
    <property type="entry name" value="DHC"/>
</dbReference>
<dbReference type="Gene3D" id="3.40.50.300">
    <property type="entry name" value="P-loop containing nucleotide triphosphate hydrolases"/>
    <property type="match status" value="3"/>
</dbReference>
<dbReference type="Gene3D" id="1.20.920.20">
    <property type="match status" value="1"/>
</dbReference>
<dbReference type="Gene3D" id="1.10.287.2620">
    <property type="match status" value="1"/>
</dbReference>
<evidence type="ECO:0000313" key="18">
    <source>
        <dbReference type="Proteomes" id="UP000625711"/>
    </source>
</evidence>
<keyword evidence="8" id="KW-0547">Nucleotide-binding</keyword>
<dbReference type="Gene3D" id="1.20.920.60">
    <property type="match status" value="1"/>
</dbReference>
<dbReference type="FunFam" id="1.20.140.100:FF:000002">
    <property type="entry name" value="Cytoplasmic dynein heavy chain 1"/>
    <property type="match status" value="1"/>
</dbReference>
<evidence type="ECO:0000256" key="2">
    <source>
        <dbReference type="ARBA" id="ARBA00008887"/>
    </source>
</evidence>
<dbReference type="InterPro" id="IPR043157">
    <property type="entry name" value="Dynein_AAA1S"/>
</dbReference>
<dbReference type="FunFam" id="3.40.50.300:FF:001956">
    <property type="entry name" value="Dynein cytoplasmic 1 heavy chain 1"/>
    <property type="match status" value="1"/>
</dbReference>
<evidence type="ECO:0000256" key="11">
    <source>
        <dbReference type="ARBA" id="ARBA00023054"/>
    </source>
</evidence>
<keyword evidence="12" id="KW-0505">Motor protein</keyword>
<dbReference type="FunFam" id="1.20.920.20:FF:000007">
    <property type="entry name" value="Cytoplasmic dynein 1 heavy chain 1-like"/>
    <property type="match status" value="1"/>
</dbReference>
<dbReference type="InterPro" id="IPR013602">
    <property type="entry name" value="Dynein_heavy_linker"/>
</dbReference>
<dbReference type="Pfam" id="PF17852">
    <property type="entry name" value="Dynein_AAA_lid"/>
    <property type="match status" value="1"/>
</dbReference>
<dbReference type="Pfam" id="PF12775">
    <property type="entry name" value="AAA_7"/>
    <property type="match status" value="1"/>
</dbReference>
<dbReference type="InterPro" id="IPR027417">
    <property type="entry name" value="P-loop_NTPase"/>
</dbReference>
<dbReference type="Gene3D" id="1.20.58.1120">
    <property type="match status" value="1"/>
</dbReference>
<dbReference type="GO" id="GO:0051642">
    <property type="term" value="P:centrosome localization"/>
    <property type="evidence" value="ECO:0007669"/>
    <property type="project" value="UniProtKB-ARBA"/>
</dbReference>
<dbReference type="InterPro" id="IPR024743">
    <property type="entry name" value="Dynein_HC_stalk"/>
</dbReference>
<keyword evidence="7" id="KW-0677">Repeat</keyword>
<dbReference type="GO" id="GO:0048469">
    <property type="term" value="P:cell maturation"/>
    <property type="evidence" value="ECO:0007669"/>
    <property type="project" value="UniProtKB-ARBA"/>
</dbReference>
<evidence type="ECO:0000256" key="10">
    <source>
        <dbReference type="ARBA" id="ARBA00023017"/>
    </source>
</evidence>
<dbReference type="GO" id="GO:0005874">
    <property type="term" value="C:microtubule"/>
    <property type="evidence" value="ECO:0007669"/>
    <property type="project" value="UniProtKB-KW"/>
</dbReference>
<dbReference type="EMBL" id="JAACXV010000048">
    <property type="protein sequence ID" value="KAF7285660.1"/>
    <property type="molecule type" value="Genomic_DNA"/>
</dbReference>
<dbReference type="Proteomes" id="UP000625711">
    <property type="component" value="Unassembled WGS sequence"/>
</dbReference>
<dbReference type="OrthoDB" id="14187at2759"/>
<evidence type="ECO:0000256" key="6">
    <source>
        <dbReference type="ARBA" id="ARBA00022701"/>
    </source>
</evidence>
<dbReference type="Gene3D" id="1.10.8.710">
    <property type="match status" value="1"/>
</dbReference>
<keyword evidence="10" id="KW-0243">Dynein</keyword>
<dbReference type="FunFam" id="1.20.920.30:FF:000001">
    <property type="entry name" value="Cytoplasmic dynein heavy chain 1"/>
    <property type="match status" value="1"/>
</dbReference>
<dbReference type="GO" id="GO:0051293">
    <property type="term" value="P:establishment of spindle localization"/>
    <property type="evidence" value="ECO:0007669"/>
    <property type="project" value="UniProtKB-ARBA"/>
</dbReference>
<dbReference type="InterPro" id="IPR035699">
    <property type="entry name" value="AAA_6"/>
</dbReference>
<organism evidence="17 18">
    <name type="scientific">Rhynchophorus ferrugineus</name>
    <name type="common">Red palm weevil</name>
    <name type="synonym">Curculio ferrugineus</name>
    <dbReference type="NCBI Taxonomy" id="354439"/>
    <lineage>
        <taxon>Eukaryota</taxon>
        <taxon>Metazoa</taxon>
        <taxon>Ecdysozoa</taxon>
        <taxon>Arthropoda</taxon>
        <taxon>Hexapoda</taxon>
        <taxon>Insecta</taxon>
        <taxon>Pterygota</taxon>
        <taxon>Neoptera</taxon>
        <taxon>Endopterygota</taxon>
        <taxon>Coleoptera</taxon>
        <taxon>Polyphaga</taxon>
        <taxon>Cucujiformia</taxon>
        <taxon>Curculionidae</taxon>
        <taxon>Dryophthorinae</taxon>
        <taxon>Rhynchophorus</taxon>
    </lineage>
</organism>
<dbReference type="InterPro" id="IPR041466">
    <property type="entry name" value="Dynein_AAA5_ext"/>
</dbReference>
<keyword evidence="18" id="KW-1185">Reference proteome</keyword>
<dbReference type="InterPro" id="IPR024317">
    <property type="entry name" value="Dynein_heavy_chain_D4_dom"/>
</dbReference>
<keyword evidence="13" id="KW-0206">Cytoskeleton</keyword>
<keyword evidence="9" id="KW-0067">ATP-binding</keyword>
<protein>
    <recommendedName>
        <fullName evidence="4">Dynein heavy chain, cytoplasmic</fullName>
    </recommendedName>
    <alternativeName>
        <fullName evidence="14">Dynein heavy chain, cytosolic</fullName>
    </alternativeName>
</protein>
<sequence>MGDSLEGTENPPEPQNIALVDFTAFSNYILKAATVLLPEDDSQAEPKNLVAALDDKTNQECIRKFIGDPQVTTLFIQRNSSKDDDSDQPPEGEEEKEPVVYYVSNVVHYSSSKMSSLVCIKRGTVVEADKSIRAQVRMLNFSDGSPYEILHDYVSKSVAPFFKSYVKESGRADRDGDKMAPSVEKTIDELEMGLMHLQQNIDIPEITLQVHPYVASFIKQCADEGRKPKASDFSDKVEDSNFLNQLQHGVNRWIKEIRKVTKLDRDPSSGTALQEISFWLNLERALHRIQDKRESLEVSLTLDILKHGKRFHATVSFDNDTGLKQAIATVNDYNPLMKDFPINDLLSATELERIQSAVLLIFAHVRKVRNTKYPVNRCLRLMEAISRDLGAQLLKVLGTRRLMHIPFDEFEKVMTLCNDVFKIWDEEYEKLQGLLRDIMKKKRDGNLKMVWRINAEHKKLQSRLEEMHTFRRQHEQLRTVIVRVLRPSIREAAVQLEGEELEPLKPALTLDAADANAIEEVNLAYENVKEVDCLDISKEGQDAWAAAVKRYEDRINRVETRITAHLRDQLGTAKNANEMFRIFSRFNALFVRPHIRGAIIAYQTNLIQRVKDDIEALQEKFKVQYPQSNSSKISKVRDLPPVSGSIVWAKQIDHQLTTYLRRVEDVLGKEWENHIEGKVLKTNGDIFRSKLNTEAIFEEWARNVQERQLNVSGRIFTIDAVRAKNGRGNVLKLRINFLPEIITLAKEVRNMKCLGFRVPLAIVNKAHQANQLYPYAISLIENVRTYEMTLEKIEDKASIIPLVAGMRKEVQALIQEGASLIWESYKLDPYVQKFSEKIVSFQERVEELVIIGEQLEVDVRSLETCPYSANTFADILSKIQHAVDGLSLKQYSNLHIWVSRLDEEVQKNLARRLQAGIQAWTDALLGTKRDVDHAMDTDAPAQPTHKPGGDPHIQTMIHEVRITNQTMYLYPSIEEARFQIMQQLFAWEAIVTSQVRLQSSRYQVGIDTPIIETYRNILTKLPGGSQPLNNAYNAISGKIKEVQNYVNQWLTYQSLWDLQSDTLYGQLGEDISKWMRCLNDIKTTRSTFDTSDTRREFGPIVIDFAKVQSKVSLKYDSWHKETLSKFGALLSNEMTGFHANVSKSRSDLELQSIEAASTSDAVTFITYVQQLKKNMKQWEKQVEVYKEGQRILERQRFQFPTNWLHVENLEGEWGAFNEIIKRKDSSIQTQVSSLQLKIISENKAVENRTVDFLGDWERNKPVEGRLRPDEALSQLQLFESKFSRLKEERDNVAKAQEALELQEPAGSSVIKDKMQVVYEELQDLKGVWSELSKIWQQIDETREKPWLSVQPRKLRQQLDAMSTQLKELPARLRQYASYEYVKKMLQTYTKVNMMIVELKSDALKERHWKQLMKQLRVNWVLSDLTLGQVWDVNLQKNESIVKDIILIAQGEMALEEFLKQVRESWQTYELDLINYQNKCKLIRGWDDLFNKVKEHINSVAAMKLSPYYKVFEEETVTWEEKLNRINALFDVWIDVQRRWVYLEGIFSGSADIKTLLPVETSRFQSISSEFLGLMKKVSKSPMVMDVLNIPGVQRALERLADLLGKIQKALGEYLERERTSFPRFYFVGDEDLLEIIGNSKNIARLQKHFKKMFAGVASILLNEDNTVITGIASREGEEVLFRSPVSTVEHPKINEWLSLVEKEMRVTLASSLTQAVQDIKQFKDGIDPKLFMEWCDKYQAQIVVLAAQIFWSEDVEAALSKMNGEPQKGPLDKVLQQVENTLNVLADSVLQEQPQLRRKKLEHLINEFVHKRTVTRKLIANGVCSNKAFEWLCQMRFYFDPRQTEVLKQLTIHMANARFYYGFEYLGVQDRLVQTPLTDRCYLTMTQALEARLGGSPFGPAGTGKTESVKALGNQLGRFVLVFNCDETFDFQAMGRIFVGLCQVGAWGCFDEFNRLEERMLSAVSQQVQTIQEALKSQKESADSQTQQSGSISVELVGKQVRVSPDMAIFITMNPGYAGRSNLPDNLKKLFRSLAMTTPDRQLIAEVMLFSQGFRSAEKLACKIVPFFKLCDEQLSNQSHYDFGLRALKSVLISAGNVKRDRIQKIKEGMKQRGETNIDEASIAENLPEQEILIQSVCETMVPKLVAEDIPLLFSLLNDVFPNVQYTRAEMKGLKDEIRKVCAEEYLVCGEGDEQGSAWMEKRDTWVAKVLQLYQICNLNHGLMMVGPSGSGKSTAWRVLLKALERFEGVEGVAHVIDPKAISKEALYGVLDPNTREWTDGLFTHILRKIIDNVRGEINKRQWIIFDGDVDPEWVENLNSVLDDNKLLTLPNGERLSLPPNVRVMFEVQDLKYATLATVSRCGMVWFSEDVLTTEMIFENYMLRLKNLLLEEGEDDSFGKKTEKKDETVSPTLQVQQDVANLLQPFLQPDGLVIRCLEHAMEQEHIMDFTRLRALSSLFSMLNQSVRNVLAYNHAHNDFPLAYETLERYIPKCLIYAVLWSFAGDAKLKVRSELGDFVRSITTVPLPPDNNTPIIDYEVTIEGEWAPWSNKVPQIEVETHKVASPDIVVPTLDTVRHESLLYTWLAEHKPLVLCGPPGSGKTMTLFSALRALPDMEVVGLNFSSATTPELLLKTFDHYCEYRKTPNGVVLAPVQLGKWLVLFCDEINLPDMDNYGTQRVIMFLRQIVEQKGFYRASDQTWVSLERIQFVGACNPPTDPGRKPLSHRFLRHVPVIYVDYPGETSLKQIYGTFTRAMLRLTPGLKGYAEPLTNAMVEFYLVSQDRFTQDMQPHYVYSPREMTRWVRGICEAIRPLDSLRVEGLVRIWAHEALRLFQDRLVEDSERQWTNENIDSVAMKHFPSANCETALERPILYSNWLSKDYMPVEREKLREYVKARLKVFYEEELDVPLVLFDEVLDHVLRIDRIFRQPQGHLLLIGVSGAGKTTLSRFVAWMNGLSIFQIKVHNKYTAEDFDEDLRSVLRRAGCKDEKITFILDESNMLDSSFLERMNTLLANGEVPGLFEGDEYTTLMTQCKEGAQREGLMLDSSDELYKWFTQQVMRNLHVVFTMNPSTDGLKDRAATSPALFNRCVLNWFGDWSDGALYQVGKEFTNRLDLDRPTWHAPDFFPAACKFVPATPSHREAVINACVYVHQTLHKANVRLAKRGGRTMAITPRHYLDFIHHFVKLHNEKRSDLEEQQLHLNVGLNKIAETVEQVEEMQKSLAVKSQELQAKNEAANAKLKQMVKDQQEAEKKKVQSQEIQQQLAEQTVHIEQKRTEVMADLAQVEPAVIDAQNAVKSIKKQHLVEVRSMSNPPATVKMALEAVCLLLHENAIEWRSIRSVIMRDNFIPTIVNFKIDNLT</sequence>
<dbReference type="GO" id="GO:0045505">
    <property type="term" value="F:dynein intermediate chain binding"/>
    <property type="evidence" value="ECO:0007669"/>
    <property type="project" value="InterPro"/>
</dbReference>
<dbReference type="FunFam" id="1.10.8.710:FF:000005">
    <property type="entry name" value="Cytoplasmic dynein heavy chain 1"/>
    <property type="match status" value="1"/>
</dbReference>
<evidence type="ECO:0000256" key="3">
    <source>
        <dbReference type="ARBA" id="ARBA00011655"/>
    </source>
</evidence>
<dbReference type="GO" id="GO:1904115">
    <property type="term" value="C:axon cytoplasm"/>
    <property type="evidence" value="ECO:0007669"/>
    <property type="project" value="GOC"/>
</dbReference>
<comment type="similarity">
    <text evidence="2">Belongs to the dynein heavy chain family.</text>
</comment>
<dbReference type="Pfam" id="PF12774">
    <property type="entry name" value="AAA_6"/>
    <property type="match status" value="1"/>
</dbReference>
<dbReference type="FunFam" id="1.10.287.2620:FF:000001">
    <property type="entry name" value="Cytoplasmic dynein heavy chain 1"/>
    <property type="match status" value="1"/>
</dbReference>
<dbReference type="CDD" id="cd00009">
    <property type="entry name" value="AAA"/>
    <property type="match status" value="2"/>
</dbReference>
<dbReference type="FunFam" id="1.20.58.1120:FF:000003">
    <property type="entry name" value="Cytoplasmic dynein heavy chain 1"/>
    <property type="match status" value="1"/>
</dbReference>
<evidence type="ECO:0000256" key="12">
    <source>
        <dbReference type="ARBA" id="ARBA00023175"/>
    </source>
</evidence>
<dbReference type="InterPro" id="IPR003593">
    <property type="entry name" value="AAA+_ATPase"/>
</dbReference>
<accession>A0A834MMC7</accession>
<evidence type="ECO:0000256" key="13">
    <source>
        <dbReference type="ARBA" id="ARBA00023212"/>
    </source>
</evidence>
<feature type="domain" description="AAA+ ATPase" evidence="16">
    <location>
        <begin position="2219"/>
        <end position="2370"/>
    </location>
</feature>
<evidence type="ECO:0000256" key="5">
    <source>
        <dbReference type="ARBA" id="ARBA00022490"/>
    </source>
</evidence>
<dbReference type="Gene3D" id="1.20.920.30">
    <property type="match status" value="1"/>
</dbReference>
<dbReference type="InterPro" id="IPR054354">
    <property type="entry name" value="DYNC2H1-like_lid"/>
</dbReference>
<dbReference type="PANTHER" id="PTHR46532">
    <property type="entry name" value="MALE FERTILITY FACTOR KL5"/>
    <property type="match status" value="1"/>
</dbReference>
<feature type="domain" description="AAA+ ATPase" evidence="16">
    <location>
        <begin position="1894"/>
        <end position="2049"/>
    </location>
</feature>
<dbReference type="GO" id="GO:0008090">
    <property type="term" value="P:retrograde axonal transport"/>
    <property type="evidence" value="ECO:0007669"/>
    <property type="project" value="UniProtKB-ARBA"/>
</dbReference>
<evidence type="ECO:0000313" key="17">
    <source>
        <dbReference type="EMBL" id="KAF7285660.1"/>
    </source>
</evidence>
<dbReference type="PANTHER" id="PTHR46532:SF4">
    <property type="entry name" value="AAA+ ATPASE DOMAIN-CONTAINING PROTEIN"/>
    <property type="match status" value="1"/>
</dbReference>
<dbReference type="GO" id="GO:0051959">
    <property type="term" value="F:dynein light intermediate chain binding"/>
    <property type="evidence" value="ECO:0007669"/>
    <property type="project" value="InterPro"/>
</dbReference>
<dbReference type="FunFam" id="3.40.50.300:FF:000071">
    <property type="entry name" value="Cytoplasmic dynein heavy chain 1"/>
    <property type="match status" value="1"/>
</dbReference>
<dbReference type="InterPro" id="IPR042228">
    <property type="entry name" value="Dynein_linker_3"/>
</dbReference>
<dbReference type="Gene3D" id="1.10.472.130">
    <property type="match status" value="1"/>
</dbReference>
<dbReference type="Pfam" id="PF08385">
    <property type="entry name" value="DHC_N1"/>
    <property type="match status" value="1"/>
</dbReference>
<dbReference type="Gene3D" id="1.20.140.100">
    <property type="entry name" value="Dynein heavy chain, N-terminal domain 2"/>
    <property type="match status" value="1"/>
</dbReference>
<dbReference type="Pfam" id="PF12777">
    <property type="entry name" value="MT"/>
    <property type="match status" value="1"/>
</dbReference>
<dbReference type="SMART" id="SM00382">
    <property type="entry name" value="AAA"/>
    <property type="match status" value="4"/>
</dbReference>
<proteinExistence type="inferred from homology"/>
<dbReference type="GO" id="GO:0005858">
    <property type="term" value="C:axonemal dynein complex"/>
    <property type="evidence" value="ECO:0007669"/>
    <property type="project" value="TreeGrafter"/>
</dbReference>
<evidence type="ECO:0000259" key="16">
    <source>
        <dbReference type="SMART" id="SM00382"/>
    </source>
</evidence>
<keyword evidence="11 15" id="KW-0175">Coiled coil</keyword>
<dbReference type="GO" id="GO:0012505">
    <property type="term" value="C:endomembrane system"/>
    <property type="evidence" value="ECO:0007669"/>
    <property type="project" value="UniProtKB-ARBA"/>
</dbReference>
<feature type="coiled-coil region" evidence="15">
    <location>
        <begin position="3208"/>
        <end position="3253"/>
    </location>
</feature>
<evidence type="ECO:0000256" key="15">
    <source>
        <dbReference type="SAM" id="Coils"/>
    </source>
</evidence>
<dbReference type="FunFam" id="1.10.472.130:FF:000002">
    <property type="entry name" value="Cytoplasmic dynein heavy chain 1"/>
    <property type="match status" value="1"/>
</dbReference>
<dbReference type="FunFam" id="3.40.50.300:FF:000517">
    <property type="entry name" value="Cytoplasmic dynein heavy chain 1"/>
    <property type="match status" value="1"/>
</dbReference>
<keyword evidence="5" id="KW-0963">Cytoplasm</keyword>
<evidence type="ECO:0000256" key="14">
    <source>
        <dbReference type="ARBA" id="ARBA00033439"/>
    </source>
</evidence>
<dbReference type="GO" id="GO:0072384">
    <property type="term" value="P:organelle transport along microtubule"/>
    <property type="evidence" value="ECO:0007669"/>
    <property type="project" value="UniProtKB-ARBA"/>
</dbReference>
<dbReference type="SUPFAM" id="SSF52540">
    <property type="entry name" value="P-loop containing nucleoside triphosphate hydrolases"/>
    <property type="match status" value="4"/>
</dbReference>
<dbReference type="Pfam" id="PF08393">
    <property type="entry name" value="DHC_N2"/>
    <property type="match status" value="1"/>
</dbReference>
<evidence type="ECO:0000256" key="9">
    <source>
        <dbReference type="ARBA" id="ARBA00022840"/>
    </source>
</evidence>
<dbReference type="FunFam" id="3.20.180.20:FF:000002">
    <property type="entry name" value="Cytoplasmic dynein heavy chain 1"/>
    <property type="match status" value="1"/>
</dbReference>
<reference evidence="17" key="1">
    <citation type="submission" date="2020-08" db="EMBL/GenBank/DDBJ databases">
        <title>Genome sequencing and assembly of the red palm weevil Rhynchophorus ferrugineus.</title>
        <authorList>
            <person name="Dias G.B."/>
            <person name="Bergman C.M."/>
            <person name="Manee M."/>
        </authorList>
    </citation>
    <scope>NUCLEOTIDE SEQUENCE</scope>
    <source>
        <strain evidence="17">AA-2017</strain>
        <tissue evidence="17">Whole larva</tissue>
    </source>
</reference>
<comment type="caution">
    <text evidence="17">The sequence shown here is derived from an EMBL/GenBank/DDBJ whole genome shotgun (WGS) entry which is preliminary data.</text>
</comment>
<dbReference type="GO" id="GO:0000776">
    <property type="term" value="C:kinetochore"/>
    <property type="evidence" value="ECO:0007669"/>
    <property type="project" value="UniProtKB-ARBA"/>
</dbReference>
<dbReference type="InterPro" id="IPR042222">
    <property type="entry name" value="Dynein_2_N"/>
</dbReference>
<keyword evidence="6" id="KW-0493">Microtubule</keyword>
<dbReference type="GO" id="GO:0051235">
    <property type="term" value="P:maintenance of location"/>
    <property type="evidence" value="ECO:0007669"/>
    <property type="project" value="UniProtKB-ARBA"/>
</dbReference>
<comment type="subcellular location">
    <subcellularLocation>
        <location evidence="1">Cytoplasm</location>
        <location evidence="1">Cytoskeleton</location>
    </subcellularLocation>
</comment>
<dbReference type="GO" id="GO:0005524">
    <property type="term" value="F:ATP binding"/>
    <property type="evidence" value="ECO:0007669"/>
    <property type="project" value="UniProtKB-KW"/>
</dbReference>
<dbReference type="Gene3D" id="3.20.180.20">
    <property type="entry name" value="Dynein heavy chain, N-terminal domain 2"/>
    <property type="match status" value="1"/>
</dbReference>
<name>A0A834MMC7_RHYFE</name>
<evidence type="ECO:0000256" key="1">
    <source>
        <dbReference type="ARBA" id="ARBA00004245"/>
    </source>
</evidence>
<feature type="coiled-coil region" evidence="15">
    <location>
        <begin position="1168"/>
        <end position="1195"/>
    </location>
</feature>
<evidence type="ECO:0000256" key="8">
    <source>
        <dbReference type="ARBA" id="ARBA00022741"/>
    </source>
</evidence>
<dbReference type="Pfam" id="PF12780">
    <property type="entry name" value="AAA_8"/>
    <property type="match status" value="1"/>
</dbReference>
<comment type="subunit">
    <text evidence="3">Consists of at least two heavy chains and a number of intermediate and light chains.</text>
</comment>